<dbReference type="InterPro" id="IPR052709">
    <property type="entry name" value="Transposase-MT_Hybrid"/>
</dbReference>
<dbReference type="EMBL" id="CP092867">
    <property type="protein sequence ID" value="UYV68097.1"/>
    <property type="molecule type" value="Genomic_DNA"/>
</dbReference>
<keyword evidence="3" id="KW-1185">Reference proteome</keyword>
<gene>
    <name evidence="2" type="ORF">LAZ67_5003053</name>
</gene>
<evidence type="ECO:0008006" key="4">
    <source>
        <dbReference type="Google" id="ProtNLM"/>
    </source>
</evidence>
<reference evidence="2 3" key="1">
    <citation type="submission" date="2022-01" db="EMBL/GenBank/DDBJ databases">
        <title>A chromosomal length assembly of Cordylochernes scorpioides.</title>
        <authorList>
            <person name="Zeh D."/>
            <person name="Zeh J."/>
        </authorList>
    </citation>
    <scope>NUCLEOTIDE SEQUENCE [LARGE SCALE GENOMIC DNA]</scope>
    <source>
        <strain evidence="2">IN4F17</strain>
        <tissue evidence="2">Whole Body</tissue>
    </source>
</reference>
<dbReference type="PANTHER" id="PTHR46060:SF1">
    <property type="entry name" value="MARINER MOS1 TRANSPOSASE-LIKE PROTEIN"/>
    <property type="match status" value="1"/>
</dbReference>
<feature type="region of interest" description="Disordered" evidence="1">
    <location>
        <begin position="1"/>
        <end position="77"/>
    </location>
</feature>
<accession>A0ABY6KGX2</accession>
<proteinExistence type="predicted"/>
<protein>
    <recommendedName>
        <fullName evidence="4">Histone-lysine N-methyltransferase SETMAR</fullName>
    </recommendedName>
</protein>
<dbReference type="Proteomes" id="UP001235939">
    <property type="component" value="Chromosome 05"/>
</dbReference>
<evidence type="ECO:0000256" key="1">
    <source>
        <dbReference type="SAM" id="MobiDB-lite"/>
    </source>
</evidence>
<dbReference type="PANTHER" id="PTHR46060">
    <property type="entry name" value="MARINER MOS1 TRANSPOSASE-LIKE PROTEIN"/>
    <property type="match status" value="1"/>
</dbReference>
<sequence>MESRERRKVGIESREQRKVGIELREQRKVGMELVRTDESGDRVEGTEESGNRPTSGPLHPAWRGGTRASSSRAPRVAVGSDLGHTEGLNHSMYRVQCLPMGNVHLVSMRYVPIGKSNSGRQHSTPISTVSMPRRNIRAHYEHMSEFETGRTIGFKEAACRPLQCLPLTPVHRQVRLQWCRGRSTWNCADWGRIVFSGESRFLLCSDDRRKRVWRRPGLRVDPGLTVEHLTGPQQGVMVWGAISFDSKTPLVVIPGTLTAKRWIPHFLNLDQKLNRIRVSKALLKRYEEEDDHFLDQIVTGDESWCYHYDPSTKRASMEWKRGDSPRPKKISPDLASSDYFLFGLLKKELKGKRFDSDEDVQKVVQDYFHTLPKSAYKEGIYKLPERWRRCI</sequence>
<dbReference type="Gene3D" id="3.30.420.10">
    <property type="entry name" value="Ribonuclease H-like superfamily/Ribonuclease H"/>
    <property type="match status" value="3"/>
</dbReference>
<evidence type="ECO:0000313" key="3">
    <source>
        <dbReference type="Proteomes" id="UP001235939"/>
    </source>
</evidence>
<evidence type="ECO:0000313" key="2">
    <source>
        <dbReference type="EMBL" id="UYV68097.1"/>
    </source>
</evidence>
<dbReference type="InterPro" id="IPR036397">
    <property type="entry name" value="RNaseH_sf"/>
</dbReference>
<organism evidence="2 3">
    <name type="scientific">Cordylochernes scorpioides</name>
    <dbReference type="NCBI Taxonomy" id="51811"/>
    <lineage>
        <taxon>Eukaryota</taxon>
        <taxon>Metazoa</taxon>
        <taxon>Ecdysozoa</taxon>
        <taxon>Arthropoda</taxon>
        <taxon>Chelicerata</taxon>
        <taxon>Arachnida</taxon>
        <taxon>Pseudoscorpiones</taxon>
        <taxon>Cheliferoidea</taxon>
        <taxon>Chernetidae</taxon>
        <taxon>Cordylochernes</taxon>
    </lineage>
</organism>
<feature type="compositionally biased region" description="Basic and acidic residues" evidence="1">
    <location>
        <begin position="1"/>
        <end position="45"/>
    </location>
</feature>
<name>A0ABY6KGX2_9ARAC</name>